<proteinExistence type="predicted"/>
<keyword evidence="6" id="KW-1185">Reference proteome</keyword>
<comment type="caution">
    <text evidence="5">The sequence shown here is derived from an EMBL/GenBank/DDBJ whole genome shotgun (WGS) entry which is preliminary data.</text>
</comment>
<organism evidence="5 6">
    <name type="scientific">Luteolibacter rhizosphaerae</name>
    <dbReference type="NCBI Taxonomy" id="2989719"/>
    <lineage>
        <taxon>Bacteria</taxon>
        <taxon>Pseudomonadati</taxon>
        <taxon>Verrucomicrobiota</taxon>
        <taxon>Verrucomicrobiia</taxon>
        <taxon>Verrucomicrobiales</taxon>
        <taxon>Verrucomicrobiaceae</taxon>
        <taxon>Luteolibacter</taxon>
    </lineage>
</organism>
<dbReference type="InterPro" id="IPR050765">
    <property type="entry name" value="Riboflavin_Biosynth_HTPR"/>
</dbReference>
<protein>
    <submittedName>
        <fullName evidence="5">RibD family protein</fullName>
    </submittedName>
</protein>
<dbReference type="Gene3D" id="3.40.430.10">
    <property type="entry name" value="Dihydrofolate Reductase, subunit A"/>
    <property type="match status" value="1"/>
</dbReference>
<comment type="pathway">
    <text evidence="1">Cofactor biosynthesis; riboflavin biosynthesis.</text>
</comment>
<dbReference type="Proteomes" id="UP001165653">
    <property type="component" value="Unassembled WGS sequence"/>
</dbReference>
<evidence type="ECO:0000313" key="5">
    <source>
        <dbReference type="EMBL" id="MCW1912110.1"/>
    </source>
</evidence>
<accession>A0ABT3FYM5</accession>
<dbReference type="RefSeq" id="WP_264510203.1">
    <property type="nucleotide sequence ID" value="NZ_JAPDDR010000001.1"/>
</dbReference>
<dbReference type="Pfam" id="PF01872">
    <property type="entry name" value="RibD_C"/>
    <property type="match status" value="1"/>
</dbReference>
<reference evidence="5" key="1">
    <citation type="submission" date="2022-10" db="EMBL/GenBank/DDBJ databases">
        <title>Luteolibacter sp. GHJ8, whole genome shotgun sequencing project.</title>
        <authorList>
            <person name="Zhao G."/>
            <person name="Shen L."/>
        </authorList>
    </citation>
    <scope>NUCLEOTIDE SEQUENCE</scope>
    <source>
        <strain evidence="5">GHJ8</strain>
    </source>
</reference>
<evidence type="ECO:0000256" key="3">
    <source>
        <dbReference type="ARBA" id="ARBA00023002"/>
    </source>
</evidence>
<sequence>MTRPRISLNFAISADGKISSVAKRPSGWTSADDHARLLQLREGADALLVGRGTLEADRMTLKAPGDPLRCVVSRSGNFDPAHPLFHTPGGAIHLLATNGPAPAIPGTTAHRGSLADFLTTLSTLGVQRLHCEGGGELARELATLDALDEIHLTWAGHTLFGGRSAPTISGVPAEFLPASREYELVHFDPRPQTGECFLSYRRQR</sequence>
<feature type="domain" description="Bacterial bifunctional deaminase-reductase C-terminal" evidence="4">
    <location>
        <begin position="5"/>
        <end position="168"/>
    </location>
</feature>
<keyword evidence="3" id="KW-0560">Oxidoreductase</keyword>
<evidence type="ECO:0000313" key="6">
    <source>
        <dbReference type="Proteomes" id="UP001165653"/>
    </source>
</evidence>
<dbReference type="EMBL" id="JAPDDR010000001">
    <property type="protein sequence ID" value="MCW1912110.1"/>
    <property type="molecule type" value="Genomic_DNA"/>
</dbReference>
<dbReference type="PANTHER" id="PTHR38011:SF7">
    <property type="entry name" value="2,5-DIAMINO-6-RIBOSYLAMINO-4(3H)-PYRIMIDINONE 5'-PHOSPHATE REDUCTASE"/>
    <property type="match status" value="1"/>
</dbReference>
<keyword evidence="2" id="KW-0521">NADP</keyword>
<evidence type="ECO:0000256" key="1">
    <source>
        <dbReference type="ARBA" id="ARBA00005104"/>
    </source>
</evidence>
<gene>
    <name evidence="5" type="ORF">OJ996_00905</name>
</gene>
<dbReference type="PANTHER" id="PTHR38011">
    <property type="entry name" value="DIHYDROFOLATE REDUCTASE FAMILY PROTEIN (AFU_ORTHOLOGUE AFUA_8G06820)"/>
    <property type="match status" value="1"/>
</dbReference>
<evidence type="ECO:0000256" key="2">
    <source>
        <dbReference type="ARBA" id="ARBA00022857"/>
    </source>
</evidence>
<dbReference type="InterPro" id="IPR024072">
    <property type="entry name" value="DHFR-like_dom_sf"/>
</dbReference>
<dbReference type="InterPro" id="IPR002734">
    <property type="entry name" value="RibDG_C"/>
</dbReference>
<dbReference type="SUPFAM" id="SSF53597">
    <property type="entry name" value="Dihydrofolate reductase-like"/>
    <property type="match status" value="1"/>
</dbReference>
<evidence type="ECO:0000259" key="4">
    <source>
        <dbReference type="Pfam" id="PF01872"/>
    </source>
</evidence>
<name>A0ABT3FYM5_9BACT</name>